<dbReference type="OrthoDB" id="466781at2"/>
<protein>
    <submittedName>
        <fullName evidence="1">Uncharacterized protein</fullName>
    </submittedName>
</protein>
<dbReference type="RefSeq" id="WP_023066797.1">
    <property type="nucleotide sequence ID" value="NZ_AUZM01000027.1"/>
</dbReference>
<dbReference type="AlphaFoldDB" id="U7QGL3"/>
<reference evidence="1 2" key="1">
    <citation type="journal article" date="2013" name="Front. Microbiol.">
        <title>Comparative genomic analyses of the cyanobacterium, Lyngbya aestuarii BL J, a powerful hydrogen producer.</title>
        <authorList>
            <person name="Kothari A."/>
            <person name="Vaughn M."/>
            <person name="Garcia-Pichel F."/>
        </authorList>
    </citation>
    <scope>NUCLEOTIDE SEQUENCE [LARGE SCALE GENOMIC DNA]</scope>
    <source>
        <strain evidence="1 2">BL J</strain>
    </source>
</reference>
<evidence type="ECO:0000313" key="1">
    <source>
        <dbReference type="EMBL" id="ERT07028.1"/>
    </source>
</evidence>
<evidence type="ECO:0000313" key="2">
    <source>
        <dbReference type="Proteomes" id="UP000017127"/>
    </source>
</evidence>
<dbReference type="EMBL" id="AUZM01000027">
    <property type="protein sequence ID" value="ERT07028.1"/>
    <property type="molecule type" value="Genomic_DNA"/>
</dbReference>
<keyword evidence="2" id="KW-1185">Reference proteome</keyword>
<accession>U7QGL3</accession>
<sequence>MPTTSLERPFTPSRIEISIEDITTKVASPVQFKSDPIHAVNDNEQDYDYDVDQGWGLRRRRGQYQPSFRSTLQD</sequence>
<dbReference type="Proteomes" id="UP000017127">
    <property type="component" value="Unassembled WGS sequence"/>
</dbReference>
<gene>
    <name evidence="1" type="ORF">M595_3029</name>
</gene>
<name>U7QGL3_9CYAN</name>
<organism evidence="1 2">
    <name type="scientific">Lyngbya aestuarii BL J</name>
    <dbReference type="NCBI Taxonomy" id="1348334"/>
    <lineage>
        <taxon>Bacteria</taxon>
        <taxon>Bacillati</taxon>
        <taxon>Cyanobacteriota</taxon>
        <taxon>Cyanophyceae</taxon>
        <taxon>Oscillatoriophycideae</taxon>
        <taxon>Oscillatoriales</taxon>
        <taxon>Microcoleaceae</taxon>
        <taxon>Lyngbya</taxon>
    </lineage>
</organism>
<proteinExistence type="predicted"/>
<comment type="caution">
    <text evidence="1">The sequence shown here is derived from an EMBL/GenBank/DDBJ whole genome shotgun (WGS) entry which is preliminary data.</text>
</comment>